<gene>
    <name evidence="1" type="ORF">ABJ99_4061</name>
</gene>
<evidence type="ECO:0000313" key="1">
    <source>
        <dbReference type="EMBL" id="KPC35649.1"/>
    </source>
</evidence>
<proteinExistence type="predicted"/>
<comment type="caution">
    <text evidence="1">The sequence shown here is derived from an EMBL/GenBank/DDBJ whole genome shotgun (WGS) entry which is preliminary data.</text>
</comment>
<dbReference type="AlphaFoldDB" id="A0A0N0GHK1"/>
<dbReference type="EMBL" id="LGLN01000013">
    <property type="protein sequence ID" value="KPC35649.1"/>
    <property type="molecule type" value="Genomic_DNA"/>
</dbReference>
<name>A0A0N0GHK1_PSESX</name>
<dbReference type="Proteomes" id="UP000037891">
    <property type="component" value="Unassembled WGS sequence"/>
</dbReference>
<protein>
    <submittedName>
        <fullName evidence="1">Uncharacterized protein</fullName>
    </submittedName>
</protein>
<organism evidence="1 2">
    <name type="scientific">Pseudomonas syringae pv. cilantro</name>
    <dbReference type="NCBI Taxonomy" id="81035"/>
    <lineage>
        <taxon>Bacteria</taxon>
        <taxon>Pseudomonadati</taxon>
        <taxon>Pseudomonadota</taxon>
        <taxon>Gammaproteobacteria</taxon>
        <taxon>Pseudomonadales</taxon>
        <taxon>Pseudomonadaceae</taxon>
        <taxon>Pseudomonas</taxon>
        <taxon>Pseudomonas syringae</taxon>
    </lineage>
</organism>
<reference evidence="1 2" key="2">
    <citation type="submission" date="2015-10" db="EMBL/GenBank/DDBJ databases">
        <title>Comparative genomics and high-throughput reverse genetic screens identify a new phytobacterial MAMP and an Arabidopsis receptor required for immune elicitation.</title>
        <authorList>
            <person name="Mott G.A."/>
            <person name="Thakur S."/>
            <person name="Wang P.W."/>
            <person name="Desveaux D."/>
            <person name="Guttman D.S."/>
        </authorList>
    </citation>
    <scope>NUCLEOTIDE SEQUENCE [LARGE SCALE GENOMIC DNA]</scope>
    <source>
        <strain evidence="1 2">0788_9</strain>
    </source>
</reference>
<evidence type="ECO:0000313" key="2">
    <source>
        <dbReference type="Proteomes" id="UP000037891"/>
    </source>
</evidence>
<reference evidence="1 2" key="1">
    <citation type="submission" date="2015-07" db="EMBL/GenBank/DDBJ databases">
        <authorList>
            <person name="Noorani M."/>
        </authorList>
    </citation>
    <scope>NUCLEOTIDE SEQUENCE [LARGE SCALE GENOMIC DNA]</scope>
    <source>
        <strain evidence="1 2">0788_9</strain>
    </source>
</reference>
<accession>A0A0N0GHK1</accession>
<sequence>MAQTENGVFELHVISGEGPCLQGVWQEVSVSFECVRL</sequence>